<dbReference type="GO" id="GO:0046872">
    <property type="term" value="F:metal ion binding"/>
    <property type="evidence" value="ECO:0007669"/>
    <property type="project" value="UniProtKB-KW"/>
</dbReference>
<evidence type="ECO:0000256" key="2">
    <source>
        <dbReference type="ARBA" id="ARBA00011891"/>
    </source>
</evidence>
<proteinExistence type="inferred from homology"/>
<comment type="similarity">
    <text evidence="1 7">Belongs to the neutral ceramidase family.</text>
</comment>
<dbReference type="EMBL" id="CAXIEN010000032">
    <property type="protein sequence ID" value="CAL1268328.1"/>
    <property type="molecule type" value="Genomic_DNA"/>
</dbReference>
<gene>
    <name evidence="10" type="ORF">LARSCL_LOCUS4108</name>
</gene>
<evidence type="ECO:0000313" key="10">
    <source>
        <dbReference type="EMBL" id="CAL1268328.1"/>
    </source>
</evidence>
<dbReference type="InterPro" id="IPR006823">
    <property type="entry name" value="Ceramidase_alk"/>
</dbReference>
<evidence type="ECO:0000256" key="6">
    <source>
        <dbReference type="PIRSR" id="PIRSR606823-2"/>
    </source>
</evidence>
<keyword evidence="6" id="KW-0862">Zinc</keyword>
<protein>
    <recommendedName>
        <fullName evidence="3 7">Neutral ceramidase</fullName>
        <ecNumber evidence="2 7">3.5.1.23</ecNumber>
    </recommendedName>
</protein>
<evidence type="ECO:0000256" key="7">
    <source>
        <dbReference type="RuleBase" id="RU366019"/>
    </source>
</evidence>
<dbReference type="PANTHER" id="PTHR12670:SF1">
    <property type="entry name" value="NEUTRAL CERAMIDASE"/>
    <property type="match status" value="1"/>
</dbReference>
<feature type="binding site" evidence="6">
    <location>
        <position position="551"/>
    </location>
    <ligand>
        <name>Zn(2+)</name>
        <dbReference type="ChEBI" id="CHEBI:29105"/>
    </ligand>
</feature>
<comment type="caution">
    <text evidence="10">The sequence shown here is derived from an EMBL/GenBank/DDBJ whole genome shotgun (WGS) entry which is preliminary data.</text>
</comment>
<comment type="catalytic activity">
    <reaction evidence="7">
        <text>an N-acylsphing-4-enine + H2O = sphing-4-enine + a fatty acid</text>
        <dbReference type="Rhea" id="RHEA:20856"/>
        <dbReference type="ChEBI" id="CHEBI:15377"/>
        <dbReference type="ChEBI" id="CHEBI:28868"/>
        <dbReference type="ChEBI" id="CHEBI:52639"/>
        <dbReference type="ChEBI" id="CHEBI:57756"/>
        <dbReference type="EC" id="3.5.1.23"/>
    </reaction>
</comment>
<dbReference type="Pfam" id="PF17048">
    <property type="entry name" value="Ceramidse_alk_C"/>
    <property type="match status" value="1"/>
</dbReference>
<keyword evidence="11" id="KW-1185">Reference proteome</keyword>
<evidence type="ECO:0000313" key="11">
    <source>
        <dbReference type="Proteomes" id="UP001497382"/>
    </source>
</evidence>
<feature type="binding site" evidence="6">
    <location>
        <position position="153"/>
    </location>
    <ligand>
        <name>Zn(2+)</name>
        <dbReference type="ChEBI" id="CHEBI:29105"/>
    </ligand>
</feature>
<dbReference type="GO" id="GO:0016020">
    <property type="term" value="C:membrane"/>
    <property type="evidence" value="ECO:0007669"/>
    <property type="project" value="GOC"/>
</dbReference>
<evidence type="ECO:0000259" key="9">
    <source>
        <dbReference type="Pfam" id="PF17048"/>
    </source>
</evidence>
<dbReference type="Pfam" id="PF04734">
    <property type="entry name" value="Ceramidase_alk"/>
    <property type="match status" value="1"/>
</dbReference>
<evidence type="ECO:0000256" key="3">
    <source>
        <dbReference type="ARBA" id="ARBA00019235"/>
    </source>
</evidence>
<dbReference type="EC" id="3.5.1.23" evidence="2 7"/>
<evidence type="ECO:0000256" key="5">
    <source>
        <dbReference type="PIRSR" id="PIRSR606823-1"/>
    </source>
</evidence>
<dbReference type="InterPro" id="IPR031329">
    <property type="entry name" value="NEUT/ALK_ceramidase_N"/>
</dbReference>
<dbReference type="PANTHER" id="PTHR12670">
    <property type="entry name" value="CERAMIDASE"/>
    <property type="match status" value="1"/>
</dbReference>
<sequence length="747" mass="83240">ADRPLDGKKEQWCTRNQIRFHAECKSTEKQSKIRKMMGLTEKTVFCIIATVFYFAFAECGNVYKIGVGIADITGPAAEINMMGYAQLTQRTAGIHLRQFSRAFVVDDGVSRILFISIDAGMTSQLIYLEVTKALKEKYGGLYTEKNVCITSTHTHSGPGGFLQYALYIVTSQGFIRQSYQSILDGILKSVEMAHKNIQPGYIFWNEGDLYNTSINRSPTSYLNNPREERANYATNVDTNMFLLKFTDLNRKPIGMINWFAVHCTSMNNTNYLISSDNKGYASILFEQKMNGKSFLGKGPFVAAFAQANEGDVSPNTKGPRCIDTGLPCDANTSTCNGQNEKCIAFGPGKDMFESTKIIGLRQYEKALELFESATNPISGPIGYAHQYVDMSSQTVKINATTNATTCKPAMGYSFGAGTTDGPGGFDFKQGSDDVDVEALFDKSFGTKSDSLFWNLVRDLITTPSEEMKNCQKPKPILLPTGEMKFPYAWQPFIVPTQILRIGQLAIVAVPAEFTTMSGRRTRNAVQKILDKCSKTQNKVVIAGLSNTYSSYVATYEEYQVQRYEGASTIYGQHTLQAYIQEYEKLAQSLCTGNTLPDGPVPDSMLDKQISLQPGVIFDSAYFGKTFGDVTKDAKDRYSPGSTVSVSFVSGHPRNYLMLEETFMTVEKFDSANGNWTVIATDADWETKFQWRRTNMVLGHSEATANWEIPEDAQPGRYRIRHFGYSKSIFQKVSPYKGSSKTFVVKKL</sequence>
<feature type="binding site" evidence="6">
    <location>
        <position position="262"/>
    </location>
    <ligand>
        <name>Zn(2+)</name>
        <dbReference type="ChEBI" id="CHEBI:29105"/>
    </ligand>
</feature>
<dbReference type="GO" id="GO:0046512">
    <property type="term" value="P:sphingosine biosynthetic process"/>
    <property type="evidence" value="ECO:0007669"/>
    <property type="project" value="TreeGrafter"/>
</dbReference>
<feature type="domain" description="Neutral/alkaline non-lysosomal ceramidase N-terminal" evidence="8">
    <location>
        <begin position="63"/>
        <end position="580"/>
    </location>
</feature>
<keyword evidence="4 7" id="KW-0378">Hydrolase</keyword>
<dbReference type="GO" id="GO:0046514">
    <property type="term" value="P:ceramide catabolic process"/>
    <property type="evidence" value="ECO:0007669"/>
    <property type="project" value="InterPro"/>
</dbReference>
<dbReference type="GO" id="GO:0005576">
    <property type="term" value="C:extracellular region"/>
    <property type="evidence" value="ECO:0007669"/>
    <property type="project" value="TreeGrafter"/>
</dbReference>
<dbReference type="Gene3D" id="2.60.40.2300">
    <property type="entry name" value="Neutral/alkaline non-lysosomal ceramidase, C-terminal domain"/>
    <property type="match status" value="1"/>
</dbReference>
<keyword evidence="7" id="KW-0746">Sphingolipid metabolism</keyword>
<evidence type="ECO:0000256" key="4">
    <source>
        <dbReference type="ARBA" id="ARBA00022801"/>
    </source>
</evidence>
<dbReference type="AlphaFoldDB" id="A0AAV1Z9P7"/>
<evidence type="ECO:0000259" key="8">
    <source>
        <dbReference type="Pfam" id="PF04734"/>
    </source>
</evidence>
<comment type="cofactor">
    <cofactor evidence="6">
        <name>Zn(2+)</name>
        <dbReference type="ChEBI" id="CHEBI:29105"/>
    </cofactor>
    <text evidence="6">Binds 1 zinc ion per subunit.</text>
</comment>
<feature type="non-terminal residue" evidence="10">
    <location>
        <position position="1"/>
    </location>
</feature>
<feature type="active site" description="Nucleophile" evidence="5">
    <location>
        <position position="313"/>
    </location>
</feature>
<reference evidence="10 11" key="1">
    <citation type="submission" date="2024-04" db="EMBL/GenBank/DDBJ databases">
        <authorList>
            <person name="Rising A."/>
            <person name="Reimegard J."/>
            <person name="Sonavane S."/>
            <person name="Akerstrom W."/>
            <person name="Nylinder S."/>
            <person name="Hedman E."/>
            <person name="Kallberg Y."/>
        </authorList>
    </citation>
    <scope>NUCLEOTIDE SEQUENCE [LARGE SCALE GENOMIC DNA]</scope>
</reference>
<evidence type="ECO:0000256" key="1">
    <source>
        <dbReference type="ARBA" id="ARBA00009835"/>
    </source>
</evidence>
<dbReference type="Proteomes" id="UP001497382">
    <property type="component" value="Unassembled WGS sequence"/>
</dbReference>
<feature type="binding site" evidence="6">
    <location>
        <position position="512"/>
    </location>
    <ligand>
        <name>Zn(2+)</name>
        <dbReference type="ChEBI" id="CHEBI:29105"/>
    </ligand>
</feature>
<accession>A0AAV1Z9P7</accession>
<dbReference type="InterPro" id="IPR031331">
    <property type="entry name" value="NEUT/ALK_ceramidase_C"/>
</dbReference>
<dbReference type="GO" id="GO:0042759">
    <property type="term" value="P:long-chain fatty acid biosynthetic process"/>
    <property type="evidence" value="ECO:0007669"/>
    <property type="project" value="TreeGrafter"/>
</dbReference>
<keyword evidence="6" id="KW-0479">Metal-binding</keyword>
<dbReference type="GO" id="GO:0017040">
    <property type="term" value="F:N-acylsphingosine amidohydrolase activity"/>
    <property type="evidence" value="ECO:0007669"/>
    <property type="project" value="UniProtKB-UniRule"/>
</dbReference>
<name>A0AAV1Z9P7_9ARAC</name>
<feature type="domain" description="Neutral/alkaline non-lysosomal ceramidase C-terminal" evidence="9">
    <location>
        <begin position="582"/>
        <end position="744"/>
    </location>
</feature>
<keyword evidence="7" id="KW-0443">Lipid metabolism</keyword>
<organism evidence="10 11">
    <name type="scientific">Larinioides sclopetarius</name>
    <dbReference type="NCBI Taxonomy" id="280406"/>
    <lineage>
        <taxon>Eukaryota</taxon>
        <taxon>Metazoa</taxon>
        <taxon>Ecdysozoa</taxon>
        <taxon>Arthropoda</taxon>
        <taxon>Chelicerata</taxon>
        <taxon>Arachnida</taxon>
        <taxon>Araneae</taxon>
        <taxon>Araneomorphae</taxon>
        <taxon>Entelegynae</taxon>
        <taxon>Araneoidea</taxon>
        <taxon>Araneidae</taxon>
        <taxon>Larinioides</taxon>
    </lineage>
</organism>
<dbReference type="InterPro" id="IPR038445">
    <property type="entry name" value="NCDase_C_sf"/>
</dbReference>